<dbReference type="NCBIfam" id="NF008398">
    <property type="entry name" value="PRK11197.1"/>
    <property type="match status" value="1"/>
</dbReference>
<accession>A0A7L5BJU9</accession>
<dbReference type="InterPro" id="IPR037396">
    <property type="entry name" value="FMN_HAD"/>
</dbReference>
<protein>
    <submittedName>
        <fullName evidence="9">Alpha-hydroxy-acid oxidizing protein</fullName>
    </submittedName>
</protein>
<feature type="binding site" evidence="7">
    <location>
        <position position="130"/>
    </location>
    <ligand>
        <name>FMN</name>
        <dbReference type="ChEBI" id="CHEBI:58210"/>
    </ligand>
</feature>
<feature type="binding site" evidence="7">
    <location>
        <position position="274"/>
    </location>
    <ligand>
        <name>FMN</name>
        <dbReference type="ChEBI" id="CHEBI:58210"/>
    </ligand>
</feature>
<dbReference type="PANTHER" id="PTHR10578:SF107">
    <property type="entry name" value="2-HYDROXYACID OXIDASE 1"/>
    <property type="match status" value="1"/>
</dbReference>
<dbReference type="PANTHER" id="PTHR10578">
    <property type="entry name" value="S -2-HYDROXY-ACID OXIDASE-RELATED"/>
    <property type="match status" value="1"/>
</dbReference>
<dbReference type="KEGG" id="roy:G3A56_14345"/>
<feature type="binding site" evidence="7">
    <location>
        <position position="276"/>
    </location>
    <ligand>
        <name>glyoxylate</name>
        <dbReference type="ChEBI" id="CHEBI:36655"/>
    </ligand>
</feature>
<feature type="domain" description="FMN hydroxy acid dehydrogenase" evidence="8">
    <location>
        <begin position="1"/>
        <end position="377"/>
    </location>
</feature>
<keyword evidence="4" id="KW-0560">Oxidoreductase</keyword>
<dbReference type="InterPro" id="IPR012133">
    <property type="entry name" value="Alpha-hydoxy_acid_DH_FMN"/>
</dbReference>
<dbReference type="Gene3D" id="3.20.20.70">
    <property type="entry name" value="Aldolase class I"/>
    <property type="match status" value="1"/>
</dbReference>
<feature type="binding site" evidence="7">
    <location>
        <position position="25"/>
    </location>
    <ligand>
        <name>glyoxylate</name>
        <dbReference type="ChEBI" id="CHEBI:36655"/>
    </ligand>
</feature>
<dbReference type="InterPro" id="IPR000262">
    <property type="entry name" value="FMN-dep_DH"/>
</dbReference>
<feature type="binding site" evidence="7">
    <location>
        <position position="156"/>
    </location>
    <ligand>
        <name>FMN</name>
        <dbReference type="ChEBI" id="CHEBI:58210"/>
    </ligand>
</feature>
<evidence type="ECO:0000256" key="1">
    <source>
        <dbReference type="ARBA" id="ARBA00001917"/>
    </source>
</evidence>
<organism evidence="9 10">
    <name type="scientific">Rhizobium oryzihabitans</name>
    <dbReference type="NCBI Taxonomy" id="2267833"/>
    <lineage>
        <taxon>Bacteria</taxon>
        <taxon>Pseudomonadati</taxon>
        <taxon>Pseudomonadota</taxon>
        <taxon>Alphaproteobacteria</taxon>
        <taxon>Hyphomicrobiales</taxon>
        <taxon>Rhizobiaceae</taxon>
        <taxon>Rhizobium/Agrobacterium group</taxon>
        <taxon>Rhizobium</taxon>
    </lineage>
</organism>
<keyword evidence="2 7" id="KW-0285">Flavoprotein</keyword>
<evidence type="ECO:0000256" key="2">
    <source>
        <dbReference type="ARBA" id="ARBA00022630"/>
    </source>
</evidence>
<comment type="cofactor">
    <cofactor evidence="1">
        <name>FMN</name>
        <dbReference type="ChEBI" id="CHEBI:58210"/>
    </cofactor>
</comment>
<evidence type="ECO:0000256" key="7">
    <source>
        <dbReference type="PIRSR" id="PIRSR000138-2"/>
    </source>
</evidence>
<dbReference type="FunFam" id="3.20.20.70:FF:000029">
    <property type="entry name" value="L-lactate dehydrogenase"/>
    <property type="match status" value="1"/>
</dbReference>
<evidence type="ECO:0000259" key="8">
    <source>
        <dbReference type="PROSITE" id="PS51349"/>
    </source>
</evidence>
<feature type="binding site" evidence="7">
    <location>
        <position position="107"/>
    </location>
    <ligand>
        <name>FMN</name>
        <dbReference type="ChEBI" id="CHEBI:58210"/>
    </ligand>
</feature>
<name>A0A7L5BJU9_9HYPH</name>
<dbReference type="InterPro" id="IPR013785">
    <property type="entry name" value="Aldolase_TIM"/>
</dbReference>
<dbReference type="GO" id="GO:0009060">
    <property type="term" value="P:aerobic respiration"/>
    <property type="evidence" value="ECO:0007669"/>
    <property type="project" value="TreeGrafter"/>
</dbReference>
<dbReference type="GO" id="GO:0004459">
    <property type="term" value="F:L-lactate dehydrogenase (NAD+) activity"/>
    <property type="evidence" value="ECO:0007669"/>
    <property type="project" value="TreeGrafter"/>
</dbReference>
<feature type="binding site" evidence="7">
    <location>
        <position position="128"/>
    </location>
    <ligand>
        <name>FMN</name>
        <dbReference type="ChEBI" id="CHEBI:58210"/>
    </ligand>
</feature>
<feature type="binding site" evidence="7">
    <location>
        <begin position="307"/>
        <end position="311"/>
    </location>
    <ligand>
        <name>FMN</name>
        <dbReference type="ChEBI" id="CHEBI:58210"/>
    </ligand>
</feature>
<dbReference type="PROSITE" id="PS00557">
    <property type="entry name" value="FMN_HYDROXY_ACID_DH_1"/>
    <property type="match status" value="1"/>
</dbReference>
<dbReference type="SUPFAM" id="SSF51395">
    <property type="entry name" value="FMN-linked oxidoreductases"/>
    <property type="match status" value="1"/>
</dbReference>
<feature type="binding site" evidence="7">
    <location>
        <position position="252"/>
    </location>
    <ligand>
        <name>FMN</name>
        <dbReference type="ChEBI" id="CHEBI:58210"/>
    </ligand>
</feature>
<dbReference type="Pfam" id="PF01070">
    <property type="entry name" value="FMN_dh"/>
    <property type="match status" value="1"/>
</dbReference>
<dbReference type="InterPro" id="IPR008259">
    <property type="entry name" value="FMN_hydac_DH_AS"/>
</dbReference>
<keyword evidence="3 7" id="KW-0288">FMN</keyword>
<feature type="binding site" evidence="7">
    <location>
        <begin position="78"/>
        <end position="80"/>
    </location>
    <ligand>
        <name>FMN</name>
        <dbReference type="ChEBI" id="CHEBI:58210"/>
    </ligand>
</feature>
<evidence type="ECO:0000256" key="3">
    <source>
        <dbReference type="ARBA" id="ARBA00022643"/>
    </source>
</evidence>
<reference evidence="9 10" key="1">
    <citation type="submission" date="2020-02" db="EMBL/GenBank/DDBJ databases">
        <title>Plant-Promoting Endophytic Bacterium Rhizobium oryzihabitans sp. nov., Isolated from the Root of Rice.</title>
        <authorList>
            <person name="zhao J."/>
            <person name="Zhang G."/>
        </authorList>
    </citation>
    <scope>NUCLEOTIDE SEQUENCE [LARGE SCALE GENOMIC DNA]</scope>
    <source>
        <strain evidence="9 10">M15</strain>
    </source>
</reference>
<evidence type="ECO:0000256" key="6">
    <source>
        <dbReference type="PIRSR" id="PIRSR000138-1"/>
    </source>
</evidence>
<dbReference type="CDD" id="cd02809">
    <property type="entry name" value="alpha_hydroxyacid_oxid_FMN"/>
    <property type="match status" value="1"/>
</dbReference>
<evidence type="ECO:0000256" key="4">
    <source>
        <dbReference type="ARBA" id="ARBA00023002"/>
    </source>
</evidence>
<feature type="binding site" evidence="7">
    <location>
        <position position="165"/>
    </location>
    <ligand>
        <name>glyoxylate</name>
        <dbReference type="ChEBI" id="CHEBI:36655"/>
    </ligand>
</feature>
<evidence type="ECO:0000313" key="10">
    <source>
        <dbReference type="Proteomes" id="UP000464865"/>
    </source>
</evidence>
<feature type="binding site" evidence="7">
    <location>
        <position position="279"/>
    </location>
    <ligand>
        <name>glyoxylate</name>
        <dbReference type="ChEBI" id="CHEBI:36655"/>
    </ligand>
</feature>
<feature type="binding site" evidence="7">
    <location>
        <begin position="330"/>
        <end position="331"/>
    </location>
    <ligand>
        <name>FMN</name>
        <dbReference type="ChEBI" id="CHEBI:58210"/>
    </ligand>
</feature>
<sequence length="377" mass="41433">MGKILTIADLKNQARRRVPKMFFDYADSGAWTEGTYRANEDDFAKIKLRQRVLVDMTDRSLATEMIGQKVSMPVALSPTGLTGMQHADGEMLAAKAAEEFGVPFTLSTMSICSIEDVASVTSKPFWFQLYVMKDRDFVNNLIDRAKAAGCSALVLTLDLQILGQRHKDLRNGLSAPPKFTPKHIWQMATRPKWCLDMARTKRRSFGNIVGHAKNVSDLSSLSSWTAEQFDPRLSWKDVEWIKERWGGKLILKGILDEEDARASLDTGADAIIVSNHGGRQLDGAHSSIAMLPKIVDAVGDKVEVHLDGGIRSGQDVLKAVALGAKGTYIGRPFLYGLGADGKQGVTTALEIIRKEMDVSMALCGKRLITDVDHSILA</sequence>
<dbReference type="EMBL" id="CP048632">
    <property type="protein sequence ID" value="QIB39033.1"/>
    <property type="molecule type" value="Genomic_DNA"/>
</dbReference>
<dbReference type="Proteomes" id="UP000464865">
    <property type="component" value="Chromosome M15-11"/>
</dbReference>
<proteinExistence type="inferred from homology"/>
<gene>
    <name evidence="9" type="ORF">G3A56_14345</name>
</gene>
<dbReference type="GO" id="GO:0005886">
    <property type="term" value="C:plasma membrane"/>
    <property type="evidence" value="ECO:0007669"/>
    <property type="project" value="TreeGrafter"/>
</dbReference>
<keyword evidence="10" id="KW-1185">Reference proteome</keyword>
<dbReference type="RefSeq" id="WP_164056476.1">
    <property type="nucleotide sequence ID" value="NZ_CP048632.1"/>
</dbReference>
<comment type="similarity">
    <text evidence="5">Belongs to the FMN-dependent alpha-hydroxy acid dehydrogenase family.</text>
</comment>
<dbReference type="PIRSF" id="PIRSF000138">
    <property type="entry name" value="Al-hdrx_acd_dh"/>
    <property type="match status" value="1"/>
</dbReference>
<feature type="active site" description="Proton acceptor" evidence="6">
    <location>
        <position position="276"/>
    </location>
</feature>
<evidence type="ECO:0000256" key="5">
    <source>
        <dbReference type="ARBA" id="ARBA00024042"/>
    </source>
</evidence>
<dbReference type="AlphaFoldDB" id="A0A7L5BJU9"/>
<dbReference type="PROSITE" id="PS51349">
    <property type="entry name" value="FMN_HYDROXY_ACID_DH_2"/>
    <property type="match status" value="1"/>
</dbReference>
<dbReference type="GO" id="GO:0010181">
    <property type="term" value="F:FMN binding"/>
    <property type="evidence" value="ECO:0007669"/>
    <property type="project" value="InterPro"/>
</dbReference>
<evidence type="ECO:0000313" key="9">
    <source>
        <dbReference type="EMBL" id="QIB39033.1"/>
    </source>
</evidence>